<dbReference type="SUPFAM" id="SSF56954">
    <property type="entry name" value="Outer membrane efflux proteins (OEP)"/>
    <property type="match status" value="1"/>
</dbReference>
<keyword evidence="4" id="KW-1185">Reference proteome</keyword>
<dbReference type="HOGENOM" id="CLU_589033_0_0_5"/>
<dbReference type="Gene3D" id="1.20.1600.10">
    <property type="entry name" value="Outer membrane efflux proteins (OEP)"/>
    <property type="match status" value="1"/>
</dbReference>
<evidence type="ECO:0000256" key="1">
    <source>
        <dbReference type="SAM" id="Coils"/>
    </source>
</evidence>
<dbReference type="AlphaFoldDB" id="Q2CIU7"/>
<gene>
    <name evidence="3" type="ORF">OG2516_05273</name>
</gene>
<organism evidence="3 4">
    <name type="scientific">Oceanicola granulosus (strain ATCC BAA-861 / DSM 15982 / KCTC 12143 / HTCC2516)</name>
    <dbReference type="NCBI Taxonomy" id="314256"/>
    <lineage>
        <taxon>Bacteria</taxon>
        <taxon>Pseudomonadati</taxon>
        <taxon>Pseudomonadota</taxon>
        <taxon>Alphaproteobacteria</taxon>
        <taxon>Rhodobacterales</taxon>
        <taxon>Roseobacteraceae</taxon>
        <taxon>Oceanicola</taxon>
    </lineage>
</organism>
<dbReference type="STRING" id="314256.OG2516_05273"/>
<sequence>MACLGLSVALSGCGAVGGVAEATRHRVGLGSGPGPAADAPVTAAAATAPAAALDAQMEDGTASEIITGLLQRRSVLQPGTLRAVTDAVLAANSRAAEAELRAATLRAEAAQLNWLPTLGPQISLTSLGDVVTSLVVDAVLFDHGGKIAERDYARADVEVAAVALAQDTNARVLTALELYIGAEAARARADVTAAAIARMERFHYLMNERMSAGIVDRADQQLVAAKLDRMRSELTADREAAATAMAELQAMAAAPVTAVSGLSPVAPPGNQTPLAVLKAEAEAARAEAEARAARAGQLPGINASGSLSSDGSSGGITAGGEGIGFGTPARLRALEASREASAAEVAAAREDAARKLSQLRGLLASQERQAAEAGTIAAQAAESYELFAAQLEAGRRRVPEVVGVFETKVRTEREAVTLRHDVLLTRARIAETVGTLVDGERI</sequence>
<reference evidence="3 4" key="1">
    <citation type="journal article" date="2010" name="J. Bacteriol.">
        <title>Genome sequences of Oceanicola granulosus HTCC2516(T) and Oceanicola batsensis HTCC2597(TDelta).</title>
        <authorList>
            <person name="Thrash J.C."/>
            <person name="Cho J.C."/>
            <person name="Vergin K.L."/>
            <person name="Giovannoni S.J."/>
        </authorList>
    </citation>
    <scope>NUCLEOTIDE SEQUENCE [LARGE SCALE GENOMIC DNA]</scope>
    <source>
        <strain evidence="4">ATCC BAA-861 / DSM 15982 / KCTC 12143 / HTCC2516</strain>
    </source>
</reference>
<dbReference type="GO" id="GO:0015562">
    <property type="term" value="F:efflux transmembrane transporter activity"/>
    <property type="evidence" value="ECO:0007669"/>
    <property type="project" value="InterPro"/>
</dbReference>
<feature type="region of interest" description="Disordered" evidence="2">
    <location>
        <begin position="299"/>
        <end position="321"/>
    </location>
</feature>
<dbReference type="EMBL" id="AAOT01000003">
    <property type="protein sequence ID" value="EAR52492.1"/>
    <property type="molecule type" value="Genomic_DNA"/>
</dbReference>
<feature type="coiled-coil region" evidence="1">
    <location>
        <begin position="331"/>
        <end position="369"/>
    </location>
</feature>
<keyword evidence="1" id="KW-0175">Coiled coil</keyword>
<protein>
    <recommendedName>
        <fullName evidence="5">Outer membrane efflux protein</fullName>
    </recommendedName>
</protein>
<evidence type="ECO:0000256" key="2">
    <source>
        <dbReference type="SAM" id="MobiDB-lite"/>
    </source>
</evidence>
<proteinExistence type="predicted"/>
<evidence type="ECO:0008006" key="5">
    <source>
        <dbReference type="Google" id="ProtNLM"/>
    </source>
</evidence>
<name>Q2CIU7_OCEGH</name>
<dbReference type="Proteomes" id="UP000003635">
    <property type="component" value="Unassembled WGS sequence"/>
</dbReference>
<accession>Q2CIU7</accession>
<feature type="compositionally biased region" description="Gly residues" evidence="2">
    <location>
        <begin position="312"/>
        <end position="321"/>
    </location>
</feature>
<comment type="caution">
    <text evidence="3">The sequence shown here is derived from an EMBL/GenBank/DDBJ whole genome shotgun (WGS) entry which is preliminary data.</text>
</comment>
<dbReference type="eggNOG" id="COG1538">
    <property type="taxonomic scope" value="Bacteria"/>
</dbReference>
<feature type="coiled-coil region" evidence="1">
    <location>
        <begin position="88"/>
        <end position="115"/>
    </location>
</feature>
<evidence type="ECO:0000313" key="4">
    <source>
        <dbReference type="Proteomes" id="UP000003635"/>
    </source>
</evidence>
<evidence type="ECO:0000313" key="3">
    <source>
        <dbReference type="EMBL" id="EAR52492.1"/>
    </source>
</evidence>